<evidence type="ECO:0000259" key="13">
    <source>
        <dbReference type="PROSITE" id="PS50222"/>
    </source>
</evidence>
<reference evidence="15 16" key="1">
    <citation type="submission" date="2016-02" db="EMBL/GenBank/DDBJ databases">
        <title>Genome analysis of coral dinoflagellate symbionts highlights evolutionary adaptations to a symbiotic lifestyle.</title>
        <authorList>
            <person name="Aranda M."/>
            <person name="Li Y."/>
            <person name="Liew Y.J."/>
            <person name="Baumgarten S."/>
            <person name="Simakov O."/>
            <person name="Wilson M."/>
            <person name="Piel J."/>
            <person name="Ashoor H."/>
            <person name="Bougouffa S."/>
            <person name="Bajic V.B."/>
            <person name="Ryu T."/>
            <person name="Ravasi T."/>
            <person name="Bayer T."/>
            <person name="Micklem G."/>
            <person name="Kim H."/>
            <person name="Bhak J."/>
            <person name="Lajeunesse T.C."/>
            <person name="Voolstra C.R."/>
        </authorList>
    </citation>
    <scope>NUCLEOTIDE SEQUENCE [LARGE SCALE GENOMIC DNA]</scope>
    <source>
        <strain evidence="15 16">CCMP2467</strain>
    </source>
</reference>
<feature type="region of interest" description="Disordered" evidence="11">
    <location>
        <begin position="1287"/>
        <end position="1330"/>
    </location>
</feature>
<dbReference type="InterPro" id="IPR000225">
    <property type="entry name" value="Armadillo"/>
</dbReference>
<evidence type="ECO:0000256" key="3">
    <source>
        <dbReference type="ARBA" id="ARBA00012483"/>
    </source>
</evidence>
<evidence type="ECO:0000256" key="9">
    <source>
        <dbReference type="PROSITE-ProRule" id="PRU00259"/>
    </source>
</evidence>
<dbReference type="SMART" id="SM00504">
    <property type="entry name" value="Ubox"/>
    <property type="match status" value="1"/>
</dbReference>
<evidence type="ECO:0000313" key="16">
    <source>
        <dbReference type="Proteomes" id="UP000186817"/>
    </source>
</evidence>
<feature type="repeat" description="ARM" evidence="9">
    <location>
        <begin position="1441"/>
        <end position="1474"/>
    </location>
</feature>
<dbReference type="Proteomes" id="UP000186817">
    <property type="component" value="Unassembled WGS sequence"/>
</dbReference>
<feature type="coiled-coil region" evidence="10">
    <location>
        <begin position="1241"/>
        <end position="1275"/>
    </location>
</feature>
<evidence type="ECO:0000256" key="5">
    <source>
        <dbReference type="ARBA" id="ARBA00022837"/>
    </source>
</evidence>
<feature type="compositionally biased region" description="Acidic residues" evidence="11">
    <location>
        <begin position="449"/>
        <end position="464"/>
    </location>
</feature>
<dbReference type="SUPFAM" id="SSF57850">
    <property type="entry name" value="RING/U-box"/>
    <property type="match status" value="1"/>
</dbReference>
<evidence type="ECO:0000256" key="8">
    <source>
        <dbReference type="PROSITE-ProRule" id="PRU00103"/>
    </source>
</evidence>
<dbReference type="GO" id="GO:0055085">
    <property type="term" value="P:transmembrane transport"/>
    <property type="evidence" value="ECO:0007669"/>
    <property type="project" value="InterPro"/>
</dbReference>
<evidence type="ECO:0000256" key="7">
    <source>
        <dbReference type="ARBA" id="ARBA00023136"/>
    </source>
</evidence>
<comment type="caution">
    <text evidence="15">The sequence shown here is derived from an EMBL/GenBank/DDBJ whole genome shotgun (WGS) entry which is preliminary data.</text>
</comment>
<evidence type="ECO:0000256" key="4">
    <source>
        <dbReference type="ARBA" id="ARBA00022692"/>
    </source>
</evidence>
<dbReference type="PROSITE" id="PS00018">
    <property type="entry name" value="EF_HAND_1"/>
    <property type="match status" value="1"/>
</dbReference>
<dbReference type="InterPro" id="IPR021133">
    <property type="entry name" value="HEAT_type_2"/>
</dbReference>
<feature type="repeat" description="ARM" evidence="9">
    <location>
        <begin position="1654"/>
        <end position="1696"/>
    </location>
</feature>
<dbReference type="InterPro" id="IPR018247">
    <property type="entry name" value="EF_Hand_1_Ca_BS"/>
</dbReference>
<feature type="transmembrane region" description="Helical" evidence="12">
    <location>
        <begin position="196"/>
        <end position="214"/>
    </location>
</feature>
<dbReference type="SUPFAM" id="SSF57184">
    <property type="entry name" value="Growth factor receptor domain"/>
    <property type="match status" value="1"/>
</dbReference>
<dbReference type="InterPro" id="IPR003613">
    <property type="entry name" value="Ubox_domain"/>
</dbReference>
<dbReference type="InterPro" id="IPR006212">
    <property type="entry name" value="Furin_repeat"/>
</dbReference>
<protein>
    <recommendedName>
        <fullName evidence="3">RING-type E3 ubiquitin transferase</fullName>
        <ecNumber evidence="3">2.3.2.27</ecNumber>
    </recommendedName>
</protein>
<evidence type="ECO:0000313" key="15">
    <source>
        <dbReference type="EMBL" id="OLQ09172.1"/>
    </source>
</evidence>
<evidence type="ECO:0000256" key="10">
    <source>
        <dbReference type="SAM" id="Coils"/>
    </source>
</evidence>
<dbReference type="PROSITE" id="PS51698">
    <property type="entry name" value="U_BOX"/>
    <property type="match status" value="1"/>
</dbReference>
<feature type="repeat" description="ARM" evidence="9">
    <location>
        <begin position="1487"/>
        <end position="1529"/>
    </location>
</feature>
<proteinExistence type="predicted"/>
<dbReference type="InterPro" id="IPR013083">
    <property type="entry name" value="Znf_RING/FYVE/PHD"/>
</dbReference>
<dbReference type="InterPro" id="IPR004837">
    <property type="entry name" value="NaCa_Exmemb"/>
</dbReference>
<dbReference type="CDD" id="cd16655">
    <property type="entry name" value="RING-Ubox_WDSUB1-like"/>
    <property type="match status" value="1"/>
</dbReference>
<feature type="transmembrane region" description="Helical" evidence="12">
    <location>
        <begin position="127"/>
        <end position="151"/>
    </location>
</feature>
<dbReference type="PROSITE" id="PS50176">
    <property type="entry name" value="ARM_REPEAT"/>
    <property type="match status" value="5"/>
</dbReference>
<evidence type="ECO:0000259" key="14">
    <source>
        <dbReference type="PROSITE" id="PS51698"/>
    </source>
</evidence>
<dbReference type="GO" id="GO:0016020">
    <property type="term" value="C:membrane"/>
    <property type="evidence" value="ECO:0007669"/>
    <property type="project" value="UniProtKB-SubCell"/>
</dbReference>
<evidence type="ECO:0000256" key="11">
    <source>
        <dbReference type="SAM" id="MobiDB-lite"/>
    </source>
</evidence>
<dbReference type="InterPro" id="IPR016024">
    <property type="entry name" value="ARM-type_fold"/>
</dbReference>
<feature type="transmembrane region" description="Helical" evidence="12">
    <location>
        <begin position="59"/>
        <end position="78"/>
    </location>
</feature>
<dbReference type="Gene3D" id="1.10.238.10">
    <property type="entry name" value="EF-hand"/>
    <property type="match status" value="1"/>
</dbReference>
<dbReference type="EC" id="2.3.2.27" evidence="3"/>
<dbReference type="PROSITE" id="PS50222">
    <property type="entry name" value="EF_HAND_2"/>
    <property type="match status" value="1"/>
</dbReference>
<dbReference type="Gene3D" id="3.30.40.10">
    <property type="entry name" value="Zinc/RING finger domain, C3HC4 (zinc finger)"/>
    <property type="match status" value="1"/>
</dbReference>
<dbReference type="SUPFAM" id="SSF48371">
    <property type="entry name" value="ARM repeat"/>
    <property type="match status" value="1"/>
</dbReference>
<evidence type="ECO:0000256" key="2">
    <source>
        <dbReference type="ARBA" id="ARBA00004141"/>
    </source>
</evidence>
<comment type="subcellular location">
    <subcellularLocation>
        <location evidence="2">Membrane</location>
        <topology evidence="2">Multi-pass membrane protein</topology>
    </subcellularLocation>
</comment>
<feature type="repeat" description="ARM" evidence="9">
    <location>
        <begin position="1529"/>
        <end position="1566"/>
    </location>
</feature>
<keyword evidence="7 12" id="KW-0472">Membrane</keyword>
<feature type="domain" description="U-box" evidence="14">
    <location>
        <begin position="1134"/>
        <end position="1213"/>
    </location>
</feature>
<feature type="repeat" description="ARM" evidence="9">
    <location>
        <begin position="1614"/>
        <end position="1654"/>
    </location>
</feature>
<dbReference type="CDD" id="cd00064">
    <property type="entry name" value="FU"/>
    <property type="match status" value="1"/>
</dbReference>
<dbReference type="EMBL" id="LSRX01000103">
    <property type="protein sequence ID" value="OLQ09172.1"/>
    <property type="molecule type" value="Genomic_DNA"/>
</dbReference>
<feature type="transmembrane region" description="Helical" evidence="12">
    <location>
        <begin position="583"/>
        <end position="603"/>
    </location>
</feature>
<feature type="region of interest" description="Disordered" evidence="11">
    <location>
        <begin position="420"/>
        <end position="470"/>
    </location>
</feature>
<keyword evidence="16" id="KW-1185">Reference proteome</keyword>
<comment type="catalytic activity">
    <reaction evidence="1">
        <text>S-ubiquitinyl-[E2 ubiquitin-conjugating enzyme]-L-cysteine + [acceptor protein]-L-lysine = [E2 ubiquitin-conjugating enzyme]-L-cysteine + N(6)-ubiquitinyl-[acceptor protein]-L-lysine.</text>
        <dbReference type="EC" id="2.3.2.27"/>
    </reaction>
</comment>
<dbReference type="OrthoDB" id="206755at2759"/>
<feature type="compositionally biased region" description="Low complexity" evidence="11">
    <location>
        <begin position="1287"/>
        <end position="1300"/>
    </location>
</feature>
<feature type="transmembrane region" description="Helical" evidence="12">
    <location>
        <begin position="558"/>
        <end position="577"/>
    </location>
</feature>
<keyword evidence="6 12" id="KW-1133">Transmembrane helix</keyword>
<keyword evidence="5" id="KW-0106">Calcium</keyword>
<gene>
    <name evidence="15" type="primary">PUB4</name>
    <name evidence="15" type="ORF">AK812_SmicGene7321</name>
</gene>
<dbReference type="PANTHER" id="PTHR23315">
    <property type="entry name" value="U BOX DOMAIN-CONTAINING"/>
    <property type="match status" value="1"/>
</dbReference>
<feature type="transmembrane region" description="Helical" evidence="12">
    <location>
        <begin position="234"/>
        <end position="254"/>
    </location>
</feature>
<feature type="transmembrane region" description="Helical" evidence="12">
    <location>
        <begin position="610"/>
        <end position="629"/>
    </location>
</feature>
<dbReference type="PROSITE" id="PS50077">
    <property type="entry name" value="HEAT_REPEAT"/>
    <property type="match status" value="1"/>
</dbReference>
<feature type="transmembrane region" description="Helical" evidence="12">
    <location>
        <begin position="85"/>
        <end position="107"/>
    </location>
</feature>
<feature type="repeat" description="HEAT" evidence="8">
    <location>
        <begin position="1488"/>
        <end position="1524"/>
    </location>
</feature>
<dbReference type="InterPro" id="IPR009030">
    <property type="entry name" value="Growth_fac_rcpt_cys_sf"/>
</dbReference>
<dbReference type="PANTHER" id="PTHR23315:SF7">
    <property type="entry name" value="U-BOX DOMAIN-CONTAINING PROTEIN 4"/>
    <property type="match status" value="1"/>
</dbReference>
<dbReference type="Gene3D" id="1.25.10.10">
    <property type="entry name" value="Leucine-rich Repeat Variant"/>
    <property type="match status" value="2"/>
</dbReference>
<dbReference type="InterPro" id="IPR002048">
    <property type="entry name" value="EF_hand_dom"/>
</dbReference>
<dbReference type="Pfam" id="PF01699">
    <property type="entry name" value="Na_Ca_ex"/>
    <property type="match status" value="1"/>
</dbReference>
<keyword evidence="10" id="KW-0175">Coiled coil</keyword>
<evidence type="ECO:0000256" key="1">
    <source>
        <dbReference type="ARBA" id="ARBA00000900"/>
    </source>
</evidence>
<feature type="domain" description="EF-hand" evidence="13">
    <location>
        <begin position="391"/>
        <end position="419"/>
    </location>
</feature>
<name>A0A1Q9EP23_SYMMI</name>
<dbReference type="Gene3D" id="2.10.220.10">
    <property type="entry name" value="Hormone Receptor, Insulin-like Growth Factor Receptor 1, Chain A, domain 2"/>
    <property type="match status" value="1"/>
</dbReference>
<organism evidence="15 16">
    <name type="scientific">Symbiodinium microadriaticum</name>
    <name type="common">Dinoflagellate</name>
    <name type="synonym">Zooxanthella microadriatica</name>
    <dbReference type="NCBI Taxonomy" id="2951"/>
    <lineage>
        <taxon>Eukaryota</taxon>
        <taxon>Sar</taxon>
        <taxon>Alveolata</taxon>
        <taxon>Dinophyceae</taxon>
        <taxon>Suessiales</taxon>
        <taxon>Symbiodiniaceae</taxon>
        <taxon>Symbiodinium</taxon>
    </lineage>
</organism>
<evidence type="ECO:0000256" key="6">
    <source>
        <dbReference type="ARBA" id="ARBA00022989"/>
    </source>
</evidence>
<dbReference type="Pfam" id="PF00514">
    <property type="entry name" value="Arm"/>
    <property type="match status" value="3"/>
</dbReference>
<dbReference type="InterPro" id="IPR011992">
    <property type="entry name" value="EF-hand-dom_pair"/>
</dbReference>
<evidence type="ECO:0000256" key="12">
    <source>
        <dbReference type="SAM" id="Phobius"/>
    </source>
</evidence>
<dbReference type="SMART" id="SM00185">
    <property type="entry name" value="ARM"/>
    <property type="match status" value="7"/>
</dbReference>
<keyword evidence="4 12" id="KW-0812">Transmembrane</keyword>
<dbReference type="GO" id="GO:0005509">
    <property type="term" value="F:calcium ion binding"/>
    <property type="evidence" value="ECO:0007669"/>
    <property type="project" value="InterPro"/>
</dbReference>
<dbReference type="Pfam" id="PF04564">
    <property type="entry name" value="U-box"/>
    <property type="match status" value="1"/>
</dbReference>
<feature type="transmembrane region" description="Helical" evidence="12">
    <location>
        <begin position="479"/>
        <end position="497"/>
    </location>
</feature>
<feature type="transmembrane region" description="Helical" evidence="12">
    <location>
        <begin position="517"/>
        <end position="537"/>
    </location>
</feature>
<accession>A0A1Q9EP23</accession>
<dbReference type="GO" id="GO:0061630">
    <property type="term" value="F:ubiquitin protein ligase activity"/>
    <property type="evidence" value="ECO:0007669"/>
    <property type="project" value="UniProtKB-EC"/>
</dbReference>
<sequence length="1727" mass="188747">MVRSMPYMAVTFGPKHDMAWHLNPRAWLQDCVLRLLRTEIFNTMFDFIFPEPQGMQPQMLFWIFITYGYILFTAANMLSDGSELLLFIPQVAGLVGSVVLPVLGAVPDGMMVLFSGIGPTEVAQENVAVGVGALAGSTIMLLTVPWFLGVLGGRVDMEGGKCQYGEEKKLTKGGLMNTFFHTGIRYKPEIRANCKIMIFTALTYLIIQLPAWFIDTQKPALTAKAIAKENSQESAWALIGMVFCILEFSMYLYMQYVAGLPEQHLPHSVSSAEMLRAKFDNCLAWARDKMSGAGVAPAKARSYVAAIMRAQELGVKAWMEEFRRDWKLTEQSEKNKALLDKVTFPKDFRETLAMWFRKYASASDHDGLRMTEMDFNNLLRALHLHGYNATELFTQVDANNDGSIDSDEFTECFKHLASLPPKAPAQPRKSRATIATAEGVTLPEAPAAADDDDDDEDEEEESMPEEFKDLSVQEQRRQILLKSSYLMGLGTLLVLVFSDPMVDVLAEIGRQSGIPSFYISFVLAPMASNSSELVAAYNYASRKTSKTITIALNTLEGAACMNNTFCLGIFMALVYFQGLAWKFTAETITILVVEFAVAFLVLLSPHQRVFDAFIILCLFPGALALVYVLENYVGQTECLLYAGMASGPSLIWPMTRVALQAETKAGSRRHEESPAQAMPVSADRLITLLTQLTACMPFGVASPTNESVPAPRLAGFAVTGYLPSGESRQMVLDPPFPAADRFDFKCYLDNAMAEFDLLLQPELYAVLSELFEDGSEVTSHSHLSRVAVAEGQEKVFSISLSSMHSREVSQYTLRVNRRLGFSTELENLDLKTGRIQERFHQQTTNTVYHASQNFTEDFAHVECTKLDSGQNISCEIDAGETFGASNPSDADLLLFPERYTPALEKSFGMSVTSTDRVVGCTAPVDSWRQVTINISIASADRTQTKHLRLIIKRDGCKDGTFFHNGRCARHCPTFFYQQEFNRRCGACGSNCELCEHYAKCTRCQLDTRWRTYKLAEGGDCTAVPIHINRIYYFATWYLGCLVQAKAALQHQASSAVQDIDHLTEEETVPLTFWMFSLHHGNIGMNLAPGRMASFSSNVPSRHAQYGEHWGEGAARCFSLEADILDEDHAVRLMPVPDSFVCPISAAIMVDPVATVDGSVYERNYIERWFREKRQEGNRITSPITGLELPSATLMPLVALQRAIEAYLAHRPELKREQMAGRSFEEAAQILQTDLFEKQAAHASTQDKLKRLKQANKALLRALHEAEERILHLESQCTGQTSSPFKVAAEASATAATRASKPAPPMRRPPGLAKDGAASSGDEGETLPDMPTASQGRVLVRWPGHSTLVLLGGVLLALLCVVAVVAMPRVSAPASQPLPLVLGAPGLSHEPQRQQTDVNPALAMQLEQLQGGSTEEKQKAVFMLRIFAAEHAENQAAVVHSGGLLPLVGLLQHDASGLREEAARALWNLARNNKEINAANQVAISRAGAIPPLVRLLDDDEQRIRVVAAAVLNDLAADNSENQVAIAQGGAIGPLVRILKRDEAPALVMAASLLKNLAASTAGDSQVTAALMSAVPPLVALLRADTLLAQEQASSTLGALAAHSRGIQAAIAREGAVPPLVERLHGDMMKGTAIVALRNLAAQHAENQASIAKAGAIVPLVKLLEDGMPAVREEAAQALWNLAQDNVENQLGIVRAGGSAPMVALLKGDTQEQATLTLLGLSDMAGTG</sequence>
<dbReference type="InterPro" id="IPR011989">
    <property type="entry name" value="ARM-like"/>
</dbReference>
<dbReference type="SUPFAM" id="SSF47473">
    <property type="entry name" value="EF-hand"/>
    <property type="match status" value="1"/>
</dbReference>
<dbReference type="GO" id="GO:0016567">
    <property type="term" value="P:protein ubiquitination"/>
    <property type="evidence" value="ECO:0007669"/>
    <property type="project" value="InterPro"/>
</dbReference>